<dbReference type="Proteomes" id="UP000319212">
    <property type="component" value="Unassembled WGS sequence"/>
</dbReference>
<dbReference type="OrthoDB" id="5297879at2"/>
<dbReference type="InterPro" id="IPR037150">
    <property type="entry name" value="H-NS_C_dom_sf"/>
</dbReference>
<dbReference type="EMBL" id="RCZI01000004">
    <property type="protein sequence ID" value="TPG26021.1"/>
    <property type="molecule type" value="Genomic_DNA"/>
</dbReference>
<evidence type="ECO:0000256" key="3">
    <source>
        <dbReference type="ARBA" id="ARBA00022490"/>
    </source>
</evidence>
<evidence type="ECO:0000256" key="1">
    <source>
        <dbReference type="ARBA" id="ARBA00004453"/>
    </source>
</evidence>
<dbReference type="GO" id="GO:0032993">
    <property type="term" value="C:protein-DNA complex"/>
    <property type="evidence" value="ECO:0007669"/>
    <property type="project" value="TreeGrafter"/>
</dbReference>
<evidence type="ECO:0000313" key="7">
    <source>
        <dbReference type="EMBL" id="TPG26021.1"/>
    </source>
</evidence>
<dbReference type="GO" id="GO:0003681">
    <property type="term" value="F:bent DNA binding"/>
    <property type="evidence" value="ECO:0007669"/>
    <property type="project" value="TreeGrafter"/>
</dbReference>
<dbReference type="RefSeq" id="WP_140843576.1">
    <property type="nucleotide sequence ID" value="NZ_RCZI01000004.1"/>
</dbReference>
<dbReference type="GO" id="GO:0003680">
    <property type="term" value="F:minor groove of adenine-thymine-rich DNA binding"/>
    <property type="evidence" value="ECO:0007669"/>
    <property type="project" value="TreeGrafter"/>
</dbReference>
<comment type="similarity">
    <text evidence="2">Belongs to the histone-like protein H-NS family.</text>
</comment>
<protein>
    <recommendedName>
        <fullName evidence="6">DNA-binding protein H-NS-like C-terminal domain-containing protein</fullName>
    </recommendedName>
</protein>
<evidence type="ECO:0000259" key="6">
    <source>
        <dbReference type="SMART" id="SM00528"/>
    </source>
</evidence>
<dbReference type="GO" id="GO:0005829">
    <property type="term" value="C:cytosol"/>
    <property type="evidence" value="ECO:0007669"/>
    <property type="project" value="TreeGrafter"/>
</dbReference>
<dbReference type="SMART" id="SM00528">
    <property type="entry name" value="HNS"/>
    <property type="match status" value="2"/>
</dbReference>
<dbReference type="PANTHER" id="PTHR38097:SF2">
    <property type="entry name" value="DNA-BINDING PROTEIN STPA"/>
    <property type="match status" value="1"/>
</dbReference>
<dbReference type="InterPro" id="IPR027444">
    <property type="entry name" value="H-NS_C_dom"/>
</dbReference>
<dbReference type="AlphaFoldDB" id="A0A502DP83"/>
<comment type="subcellular location">
    <subcellularLocation>
        <location evidence="1">Cytoplasm</location>
        <location evidence="1">Nucleoid</location>
    </subcellularLocation>
</comment>
<reference evidence="7 8" key="1">
    <citation type="journal article" date="2019" name="Environ. Microbiol.">
        <title>Species interactions and distinct microbial communities in high Arctic permafrost affected cryosols are associated with the CH4 and CO2 gas fluxes.</title>
        <authorList>
            <person name="Altshuler I."/>
            <person name="Hamel J."/>
            <person name="Turney S."/>
            <person name="Magnuson E."/>
            <person name="Levesque R."/>
            <person name="Greer C."/>
            <person name="Whyte L.G."/>
        </authorList>
    </citation>
    <scope>NUCLEOTIDE SEQUENCE [LARGE SCALE GENOMIC DNA]</scope>
    <source>
        <strain evidence="7 8">S06.C</strain>
    </source>
</reference>
<evidence type="ECO:0000256" key="2">
    <source>
        <dbReference type="ARBA" id="ARBA00010610"/>
    </source>
</evidence>
<feature type="region of interest" description="Disordered" evidence="5">
    <location>
        <begin position="52"/>
        <end position="87"/>
    </location>
</feature>
<dbReference type="SUPFAM" id="SSF81273">
    <property type="entry name" value="H-NS histone-like proteins"/>
    <property type="match status" value="2"/>
</dbReference>
<keyword evidence="3" id="KW-0963">Cytoplasm</keyword>
<dbReference type="PANTHER" id="PTHR38097">
    <property type="match status" value="1"/>
</dbReference>
<evidence type="ECO:0000256" key="4">
    <source>
        <dbReference type="ARBA" id="ARBA00023125"/>
    </source>
</evidence>
<organism evidence="7 8">
    <name type="scientific">Variovorax guangxiensis</name>
    <dbReference type="NCBI Taxonomy" id="1775474"/>
    <lineage>
        <taxon>Bacteria</taxon>
        <taxon>Pseudomonadati</taxon>
        <taxon>Pseudomonadota</taxon>
        <taxon>Betaproteobacteria</taxon>
        <taxon>Burkholderiales</taxon>
        <taxon>Comamonadaceae</taxon>
        <taxon>Variovorax</taxon>
    </lineage>
</organism>
<dbReference type="GO" id="GO:0009295">
    <property type="term" value="C:nucleoid"/>
    <property type="evidence" value="ECO:0007669"/>
    <property type="project" value="UniProtKB-SubCell"/>
</dbReference>
<proteinExistence type="inferred from homology"/>
<dbReference type="GO" id="GO:0001217">
    <property type="term" value="F:DNA-binding transcription repressor activity"/>
    <property type="evidence" value="ECO:0007669"/>
    <property type="project" value="TreeGrafter"/>
</dbReference>
<gene>
    <name evidence="7" type="ORF">EAH82_16645</name>
</gene>
<dbReference type="Pfam" id="PF00816">
    <property type="entry name" value="Histone_HNS"/>
    <property type="match status" value="2"/>
</dbReference>
<sequence>MSQSYQQIQRQIQSLQRQAEKLKSDEIAGVVSRIKVAIAHYGLTAEQLGLAGKTASTSAQKRVKGKASAKQSKYSDGQGNEWGGRGPRPHWLRDALAAGKTLDEFSVGASMNANTAAVASAPAAKRKAKLQYQDTSGNRWSGMGPRPRWLREAIDAGASLDQFVV</sequence>
<keyword evidence="4" id="KW-0238">DNA-binding</keyword>
<feature type="compositionally biased region" description="Polar residues" evidence="5">
    <location>
        <begin position="69"/>
        <end position="78"/>
    </location>
</feature>
<feature type="domain" description="DNA-binding protein H-NS-like C-terminal" evidence="6">
    <location>
        <begin position="120"/>
        <end position="165"/>
    </location>
</feature>
<feature type="domain" description="DNA-binding protein H-NS-like C-terminal" evidence="6">
    <location>
        <begin position="64"/>
        <end position="107"/>
    </location>
</feature>
<dbReference type="Gene3D" id="4.10.430.10">
    <property type="entry name" value="Histone-like protein H-NS, C-terminal domain"/>
    <property type="match status" value="2"/>
</dbReference>
<name>A0A502DP83_9BURK</name>
<comment type="caution">
    <text evidence="7">The sequence shown here is derived from an EMBL/GenBank/DDBJ whole genome shotgun (WGS) entry which is preliminary data.</text>
</comment>
<accession>A0A502DP83</accession>
<evidence type="ECO:0000256" key="5">
    <source>
        <dbReference type="SAM" id="MobiDB-lite"/>
    </source>
</evidence>
<dbReference type="GO" id="GO:0000976">
    <property type="term" value="F:transcription cis-regulatory region binding"/>
    <property type="evidence" value="ECO:0007669"/>
    <property type="project" value="TreeGrafter"/>
</dbReference>
<evidence type="ECO:0000313" key="8">
    <source>
        <dbReference type="Proteomes" id="UP000319212"/>
    </source>
</evidence>